<evidence type="ECO:0000259" key="3">
    <source>
        <dbReference type="Pfam" id="PF04111"/>
    </source>
</evidence>
<dbReference type="PANTHER" id="PTHR12768:SF4">
    <property type="entry name" value="BECLIN-1"/>
    <property type="match status" value="1"/>
</dbReference>
<feature type="coiled-coil region" evidence="2">
    <location>
        <begin position="150"/>
        <end position="184"/>
    </location>
</feature>
<name>A0A0D3K2V1_EMIH1</name>
<evidence type="ECO:0000313" key="4">
    <source>
        <dbReference type="EnsemblProtists" id="EOD30086"/>
    </source>
</evidence>
<dbReference type="InterPro" id="IPR038274">
    <property type="entry name" value="Atg6/Beclin_C_sf"/>
</dbReference>
<dbReference type="PaxDb" id="2903-EOD30086"/>
<dbReference type="AlphaFoldDB" id="A0A0D3K2V1"/>
<dbReference type="GO" id="GO:0000045">
    <property type="term" value="P:autophagosome assembly"/>
    <property type="evidence" value="ECO:0007669"/>
    <property type="project" value="TreeGrafter"/>
</dbReference>
<dbReference type="GO" id="GO:0030674">
    <property type="term" value="F:protein-macromolecule adaptor activity"/>
    <property type="evidence" value="ECO:0007669"/>
    <property type="project" value="TreeGrafter"/>
</dbReference>
<keyword evidence="2" id="KW-0175">Coiled coil</keyword>
<dbReference type="GO" id="GO:0000423">
    <property type="term" value="P:mitophagy"/>
    <property type="evidence" value="ECO:0007669"/>
    <property type="project" value="TreeGrafter"/>
</dbReference>
<proteinExistence type="inferred from homology"/>
<dbReference type="GeneID" id="17275360"/>
<evidence type="ECO:0000256" key="1">
    <source>
        <dbReference type="ARBA" id="ARBA00005965"/>
    </source>
</evidence>
<comment type="similarity">
    <text evidence="1">Belongs to the beclin family.</text>
</comment>
<protein>
    <recommendedName>
        <fullName evidence="3">Atg6 BARA domain-containing protein</fullName>
    </recommendedName>
</protein>
<dbReference type="InterPro" id="IPR040455">
    <property type="entry name" value="Atg6_BARA"/>
</dbReference>
<dbReference type="EnsemblProtists" id="EOD30086">
    <property type="protein sequence ID" value="EOD30086"/>
    <property type="gene ID" value="EMIHUDRAFT_99559"/>
</dbReference>
<evidence type="ECO:0000256" key="2">
    <source>
        <dbReference type="SAM" id="Coils"/>
    </source>
</evidence>
<dbReference type="GO" id="GO:0000407">
    <property type="term" value="C:phagophore assembly site"/>
    <property type="evidence" value="ECO:0007669"/>
    <property type="project" value="TreeGrafter"/>
</dbReference>
<dbReference type="InterPro" id="IPR007243">
    <property type="entry name" value="Atg6/Beclin"/>
</dbReference>
<accession>A0A0D3K2V1</accession>
<dbReference type="HOGENOM" id="CLU_666369_0_0_1"/>
<reference evidence="5" key="1">
    <citation type="journal article" date="2013" name="Nature">
        <title>Pan genome of the phytoplankton Emiliania underpins its global distribution.</title>
        <authorList>
            <person name="Read B.A."/>
            <person name="Kegel J."/>
            <person name="Klute M.J."/>
            <person name="Kuo A."/>
            <person name="Lefebvre S.C."/>
            <person name="Maumus F."/>
            <person name="Mayer C."/>
            <person name="Miller J."/>
            <person name="Monier A."/>
            <person name="Salamov A."/>
            <person name="Young J."/>
            <person name="Aguilar M."/>
            <person name="Claverie J.M."/>
            <person name="Frickenhaus S."/>
            <person name="Gonzalez K."/>
            <person name="Herman E.K."/>
            <person name="Lin Y.C."/>
            <person name="Napier J."/>
            <person name="Ogata H."/>
            <person name="Sarno A.F."/>
            <person name="Shmutz J."/>
            <person name="Schroeder D."/>
            <person name="de Vargas C."/>
            <person name="Verret F."/>
            <person name="von Dassow P."/>
            <person name="Valentin K."/>
            <person name="Van de Peer Y."/>
            <person name="Wheeler G."/>
            <person name="Dacks J.B."/>
            <person name="Delwiche C.F."/>
            <person name="Dyhrman S.T."/>
            <person name="Glockner G."/>
            <person name="John U."/>
            <person name="Richards T."/>
            <person name="Worden A.Z."/>
            <person name="Zhang X."/>
            <person name="Grigoriev I.V."/>
            <person name="Allen A.E."/>
            <person name="Bidle K."/>
            <person name="Borodovsky M."/>
            <person name="Bowler C."/>
            <person name="Brownlee C."/>
            <person name="Cock J.M."/>
            <person name="Elias M."/>
            <person name="Gladyshev V.N."/>
            <person name="Groth M."/>
            <person name="Guda C."/>
            <person name="Hadaegh A."/>
            <person name="Iglesias-Rodriguez M.D."/>
            <person name="Jenkins J."/>
            <person name="Jones B.M."/>
            <person name="Lawson T."/>
            <person name="Leese F."/>
            <person name="Lindquist E."/>
            <person name="Lobanov A."/>
            <person name="Lomsadze A."/>
            <person name="Malik S.B."/>
            <person name="Marsh M.E."/>
            <person name="Mackinder L."/>
            <person name="Mock T."/>
            <person name="Mueller-Roeber B."/>
            <person name="Pagarete A."/>
            <person name="Parker M."/>
            <person name="Probert I."/>
            <person name="Quesneville H."/>
            <person name="Raines C."/>
            <person name="Rensing S.A."/>
            <person name="Riano-Pachon D.M."/>
            <person name="Richier S."/>
            <person name="Rokitta S."/>
            <person name="Shiraiwa Y."/>
            <person name="Soanes D.M."/>
            <person name="van der Giezen M."/>
            <person name="Wahlund T.M."/>
            <person name="Williams B."/>
            <person name="Wilson W."/>
            <person name="Wolfe G."/>
            <person name="Wurch L.L."/>
        </authorList>
    </citation>
    <scope>NUCLEOTIDE SEQUENCE</scope>
</reference>
<dbReference type="GO" id="GO:0034272">
    <property type="term" value="C:phosphatidylinositol 3-kinase complex, class III, type II"/>
    <property type="evidence" value="ECO:0007669"/>
    <property type="project" value="TreeGrafter"/>
</dbReference>
<dbReference type="PANTHER" id="PTHR12768">
    <property type="entry name" value="BECLIN 1"/>
    <property type="match status" value="1"/>
</dbReference>
<dbReference type="Proteomes" id="UP000013827">
    <property type="component" value="Unassembled WGS sequence"/>
</dbReference>
<organism evidence="4 5">
    <name type="scientific">Emiliania huxleyi (strain CCMP1516)</name>
    <dbReference type="NCBI Taxonomy" id="280463"/>
    <lineage>
        <taxon>Eukaryota</taxon>
        <taxon>Haptista</taxon>
        <taxon>Haptophyta</taxon>
        <taxon>Prymnesiophyceae</taxon>
        <taxon>Isochrysidales</taxon>
        <taxon>Noelaerhabdaceae</taxon>
        <taxon>Emiliania</taxon>
    </lineage>
</organism>
<reference evidence="4" key="2">
    <citation type="submission" date="2024-10" db="UniProtKB">
        <authorList>
            <consortium name="EnsemblProtists"/>
        </authorList>
    </citation>
    <scope>IDENTIFICATION</scope>
</reference>
<dbReference type="GO" id="GO:0034271">
    <property type="term" value="C:phosphatidylinositol 3-kinase complex, class III, type I"/>
    <property type="evidence" value="ECO:0007669"/>
    <property type="project" value="TreeGrafter"/>
</dbReference>
<dbReference type="STRING" id="2903.R1F4A6"/>
<dbReference type="eggNOG" id="KOG2751">
    <property type="taxonomic scope" value="Eukaryota"/>
</dbReference>
<feature type="domain" description="Atg6 BARA" evidence="3">
    <location>
        <begin position="223"/>
        <end position="397"/>
    </location>
</feature>
<dbReference type="GO" id="GO:0043548">
    <property type="term" value="F:phosphatidylinositol 3-kinase binding"/>
    <property type="evidence" value="ECO:0007669"/>
    <property type="project" value="TreeGrafter"/>
</dbReference>
<evidence type="ECO:0000313" key="5">
    <source>
        <dbReference type="Proteomes" id="UP000013827"/>
    </source>
</evidence>
<keyword evidence="5" id="KW-1185">Reference proteome</keyword>
<dbReference type="OMA" id="EWDVYKA"/>
<sequence>MDCQRCRQPLLEASPGPGGRGLAPLGESYVVLPQSRRASALHASLNESLSQPVGGGVLQASSIHDQLQTVDRLVGLAERCASLPCGVPLCEDCASGVVRDLNARLRDAREERDRLQAAFAELEAGDGGPSHGALSDAEFAAEEAARELEVSELRAALASARRERSALADEAVRLRAQRAEQEAEEEAWHAVINGNTLRAQAEQEEATRERQLVQFCRRELARLGRVDVVSDVFRISSTGSFGTLNSLRLGARTPRGSSGRLPGVSVALLLVAVARESGARFSSHALLPMGSYSKAYKLDEPRALYELHGSGSPHLGRIFGSSRFDKGLTMLLACASDLLAFAGARPRAGVAPAPPHPIEADAVGGFCIRLQASGGEERWTRALRCLLEDLSWLLTWRRAGAAAAATGTALHAA</sequence>
<dbReference type="Pfam" id="PF04111">
    <property type="entry name" value="APG6"/>
    <property type="match status" value="1"/>
</dbReference>
<dbReference type="KEGG" id="ehx:EMIHUDRAFT_99559"/>
<dbReference type="Gene3D" id="1.10.418.40">
    <property type="entry name" value="Autophagy protein 6/Beclin 1"/>
    <property type="match status" value="1"/>
</dbReference>
<feature type="coiled-coil region" evidence="2">
    <location>
        <begin position="98"/>
        <end position="125"/>
    </location>
</feature>
<dbReference type="GO" id="GO:0045324">
    <property type="term" value="P:late endosome to vacuole transport"/>
    <property type="evidence" value="ECO:0007669"/>
    <property type="project" value="TreeGrafter"/>
</dbReference>
<dbReference type="GO" id="GO:0006995">
    <property type="term" value="P:cellular response to nitrogen starvation"/>
    <property type="evidence" value="ECO:0007669"/>
    <property type="project" value="TreeGrafter"/>
</dbReference>
<dbReference type="RefSeq" id="XP_005782515.1">
    <property type="nucleotide sequence ID" value="XM_005782458.1"/>
</dbReference>